<organism evidence="5">
    <name type="scientific">Caldilineaceae bacterium SB0664_bin_27</name>
    <dbReference type="NCBI Taxonomy" id="2605260"/>
    <lineage>
        <taxon>Bacteria</taxon>
        <taxon>Bacillati</taxon>
        <taxon>Chloroflexota</taxon>
        <taxon>Caldilineae</taxon>
        <taxon>Caldilineales</taxon>
        <taxon>Caldilineaceae</taxon>
    </lineage>
</organism>
<evidence type="ECO:0000256" key="3">
    <source>
        <dbReference type="ARBA" id="ARBA00040298"/>
    </source>
</evidence>
<dbReference type="SUPFAM" id="SSF51905">
    <property type="entry name" value="FAD/NAD(P)-binding domain"/>
    <property type="match status" value="1"/>
</dbReference>
<reference evidence="5" key="1">
    <citation type="submission" date="2019-09" db="EMBL/GenBank/DDBJ databases">
        <title>Characterisation of the sponge microbiome using genome-centric metagenomics.</title>
        <authorList>
            <person name="Engelberts J.P."/>
            <person name="Robbins S.J."/>
            <person name="De Goeij J.M."/>
            <person name="Aranda M."/>
            <person name="Bell S.C."/>
            <person name="Webster N.S."/>
        </authorList>
    </citation>
    <scope>NUCLEOTIDE SEQUENCE</scope>
    <source>
        <strain evidence="5">SB0664_bin_27</strain>
    </source>
</reference>
<comment type="caution">
    <text evidence="5">The sequence shown here is derived from an EMBL/GenBank/DDBJ whole genome shotgun (WGS) entry which is preliminary data.</text>
</comment>
<evidence type="ECO:0000259" key="4">
    <source>
        <dbReference type="Pfam" id="PF01593"/>
    </source>
</evidence>
<sequence>MPDFDVIFVGAGHNSLVCAGYLAKAGYRVGMFESRPVVGGAVATQEIIPGYRFDLGGSAHILINHTPIVQELSLERFGLDYIDLDPLFFAPFPDGKRVFVWKDIDRTCDSIAGISLEDADNYHRFVNSWTPMAEAMVESFLLAPTPPNVAKTLVFQSKVHTDLRRRLPAILGSYGRLLRQSFVSPRVQAVIGWMAAQSGPPPQGRVSAPFALWQPMYHHSGVKRPRGGSGMLTQALARMIASHGGTIATDAPVDKIVVENGRAVGIRTERGEICTAGRAVVSGAHIHTTLRLLGDQVPAARVASAKRARVGNGFGMMVRFAMSELPDYGGAGGMDNETPRPEHRALQFICPDLDYLQRAYLDYRSGRPSKDPALIAMTFSAVDPSLAPPGKHVLFLWGQYFPYELATGESWEDIGDRVADRMLVKLADYAPNVASAVVGRLVQTPLWLERELGLLRGNVMHLEMSVNQMFTLRPSLRMSDYRGPAEGLYLTGASMHPGGGIMGAAGRNAATVLLHDLSRKPGVLGR</sequence>
<feature type="domain" description="Amine oxidase" evidence="4">
    <location>
        <begin position="16"/>
        <end position="304"/>
    </location>
</feature>
<evidence type="ECO:0000313" key="5">
    <source>
        <dbReference type="EMBL" id="MXY93823.1"/>
    </source>
</evidence>
<accession>A0A6B0YSX0</accession>
<protein>
    <recommendedName>
        <fullName evidence="3">Pyridine nucleotide-disulfide oxidoreductase domain-containing protein 2</fullName>
    </recommendedName>
</protein>
<comment type="function">
    <text evidence="1">Probable oxidoreductase that may play a role as regulator of mitochondrial function.</text>
</comment>
<dbReference type="GO" id="GO:0016491">
    <property type="term" value="F:oxidoreductase activity"/>
    <property type="evidence" value="ECO:0007669"/>
    <property type="project" value="InterPro"/>
</dbReference>
<dbReference type="PANTHER" id="PTHR10668">
    <property type="entry name" value="PHYTOENE DEHYDROGENASE"/>
    <property type="match status" value="1"/>
</dbReference>
<dbReference type="GO" id="GO:0005829">
    <property type="term" value="C:cytosol"/>
    <property type="evidence" value="ECO:0007669"/>
    <property type="project" value="TreeGrafter"/>
</dbReference>
<proteinExistence type="predicted"/>
<name>A0A6B0YSX0_9CHLR</name>
<gene>
    <name evidence="5" type="ORF">F4Y42_10290</name>
</gene>
<dbReference type="PANTHER" id="PTHR10668:SF103">
    <property type="entry name" value="PYRIDINE NUCLEOTIDE-DISULFIDE OXIDOREDUCTASE DOMAIN-CONTAINING PROTEIN 2"/>
    <property type="match status" value="1"/>
</dbReference>
<dbReference type="InterPro" id="IPR036188">
    <property type="entry name" value="FAD/NAD-bd_sf"/>
</dbReference>
<dbReference type="InterPro" id="IPR002937">
    <property type="entry name" value="Amino_oxidase"/>
</dbReference>
<comment type="subunit">
    <text evidence="2">Interacts with COX5B; this interaction may contribute to localize PYROXD2 to the inner face of the inner mitochondrial membrane.</text>
</comment>
<dbReference type="EMBL" id="VXRG01000087">
    <property type="protein sequence ID" value="MXY93823.1"/>
    <property type="molecule type" value="Genomic_DNA"/>
</dbReference>
<dbReference type="AlphaFoldDB" id="A0A6B0YSX0"/>
<dbReference type="Pfam" id="PF01593">
    <property type="entry name" value="Amino_oxidase"/>
    <property type="match status" value="1"/>
</dbReference>
<evidence type="ECO:0000256" key="1">
    <source>
        <dbReference type="ARBA" id="ARBA00037217"/>
    </source>
</evidence>
<evidence type="ECO:0000256" key="2">
    <source>
        <dbReference type="ARBA" id="ARBA00038825"/>
    </source>
</evidence>
<dbReference type="Gene3D" id="3.50.50.60">
    <property type="entry name" value="FAD/NAD(P)-binding domain"/>
    <property type="match status" value="2"/>
</dbReference>